<dbReference type="OrthoDB" id="7338316at2"/>
<dbReference type="AlphaFoldDB" id="A0A5C5G8Q1"/>
<evidence type="ECO:0000313" key="3">
    <source>
        <dbReference type="Proteomes" id="UP000314011"/>
    </source>
</evidence>
<evidence type="ECO:0000256" key="1">
    <source>
        <dbReference type="SAM" id="Coils"/>
    </source>
</evidence>
<protein>
    <submittedName>
        <fullName evidence="2">Uncharacterized protein</fullName>
    </submittedName>
</protein>
<keyword evidence="1" id="KW-0175">Coiled coil</keyword>
<comment type="caution">
    <text evidence="2">The sequence shown here is derived from an EMBL/GenBank/DDBJ whole genome shotgun (WGS) entry which is preliminary data.</text>
</comment>
<dbReference type="Proteomes" id="UP000314011">
    <property type="component" value="Unassembled WGS sequence"/>
</dbReference>
<keyword evidence="3" id="KW-1185">Reference proteome</keyword>
<name>A0A5C5G8Q1_9RHOB</name>
<organism evidence="2 3">
    <name type="scientific">Pelagovum pacificum</name>
    <dbReference type="NCBI Taxonomy" id="2588711"/>
    <lineage>
        <taxon>Bacteria</taxon>
        <taxon>Pseudomonadati</taxon>
        <taxon>Pseudomonadota</taxon>
        <taxon>Alphaproteobacteria</taxon>
        <taxon>Rhodobacterales</taxon>
        <taxon>Paracoccaceae</taxon>
        <taxon>Pelagovum</taxon>
    </lineage>
</organism>
<dbReference type="RefSeq" id="WP_140195798.1">
    <property type="nucleotide sequence ID" value="NZ_CP065915.1"/>
</dbReference>
<gene>
    <name evidence="2" type="ORF">FHY64_13795</name>
</gene>
<proteinExistence type="predicted"/>
<dbReference type="EMBL" id="VFFF01000002">
    <property type="protein sequence ID" value="TNY31106.1"/>
    <property type="molecule type" value="Genomic_DNA"/>
</dbReference>
<sequence length="539" mass="59567">MTNSMTDALSPLASRMPRIVREHEVLRVAGWMPGDDPAGVANAAIGEVLRWAQRRCGGQLPPEAWERKSFDYLSGGRNSNCVHLQSGTSDLWAIRADDPDKTVAERVWTTEVVVGLLPDQPAKFSARLLVSTPEADLQIDPHTPGFIQQVVENCRLISGRKLLSVAPAVHETEADAEDLIDHLIDPSRQLPIFVVTLAEDGQADHPTLDTAALSRATLGVGHVALLHPAATWRLTERFGKFKSVFGGAARVYLPGFSDDADPYIHRLVLANQLDTAEGAERATSWMRQLAAQESILRTKLGRDVLPFAAIRNANLQLRQQNLRNEDASASDQLAAANDRIDALEKQVASLASEQDYYIAEYEKERARAELSESQAQKSAYRIQHLTDQLKAKGDDPDQDIAIPASWQELPAWCDERLAGRLVLTPNAHRGARNPVFTDVETAARCLLWLASECRDQRINGGGGSINNVTIMDGIQNASCGADTYEFDWNGRRFSADWHIKNGGNTRDPIRCLRIYYCFDPQTQQIVVSDMPAHRRTGAT</sequence>
<feature type="coiled-coil region" evidence="1">
    <location>
        <begin position="310"/>
        <end position="383"/>
    </location>
</feature>
<accession>A0A5C5G8Q1</accession>
<reference evidence="2 3" key="1">
    <citation type="submission" date="2019-06" db="EMBL/GenBank/DDBJ databases">
        <title>Genome of new Rhodobacteraceae sp. SM1903.</title>
        <authorList>
            <person name="Ren X."/>
        </authorList>
    </citation>
    <scope>NUCLEOTIDE SEQUENCE [LARGE SCALE GENOMIC DNA]</scope>
    <source>
        <strain evidence="2 3">SM1903</strain>
    </source>
</reference>
<evidence type="ECO:0000313" key="2">
    <source>
        <dbReference type="EMBL" id="TNY31106.1"/>
    </source>
</evidence>